<gene>
    <name evidence="9" type="ORF">ES288_D11G355100v1</name>
</gene>
<dbReference type="InterPro" id="IPR055414">
    <property type="entry name" value="LRR_R13L4/SHOC2-like"/>
</dbReference>
<evidence type="ECO:0000256" key="1">
    <source>
        <dbReference type="ARBA" id="ARBA00022737"/>
    </source>
</evidence>
<evidence type="ECO:0000256" key="2">
    <source>
        <dbReference type="ARBA" id="ARBA00022741"/>
    </source>
</evidence>
<dbReference type="InterPro" id="IPR042197">
    <property type="entry name" value="Apaf_helical"/>
</dbReference>
<dbReference type="GO" id="GO:0098542">
    <property type="term" value="P:defense response to other organism"/>
    <property type="evidence" value="ECO:0007669"/>
    <property type="project" value="TreeGrafter"/>
</dbReference>
<dbReference type="Gene3D" id="3.40.50.300">
    <property type="entry name" value="P-loop containing nucleotide triphosphate hydrolases"/>
    <property type="match status" value="1"/>
</dbReference>
<evidence type="ECO:0000259" key="8">
    <source>
        <dbReference type="Pfam" id="PF23598"/>
    </source>
</evidence>
<dbReference type="InterPro" id="IPR036388">
    <property type="entry name" value="WH-like_DNA-bd_sf"/>
</dbReference>
<keyword evidence="3" id="KW-0611">Plant defense</keyword>
<sequence>MYCFLQLFSQQDCGTHILKSKFKILKNFLSSITIMALSAVTSAVTTIGNLLTEEAIFLWGVEEQVDRLQTELKWMQRYLMDAETKQSKDEMIRLWVADIRELAYDAEDVVEEFALKIGSKNKGGLASCIKRSACGLKEGWALHKTRSKIEKIKERINDLVRKLQAYGVKDRGEESSFSTEKRESRRPYPHIMDDNIVGLVDDTEGLVKVLTNESGCKVVTIWGMGGLGKTTLAKKIYHHRQVIDYFDHLAFVYVSQPCQKRYVWEDILSGFKILDKEDRKIRDEALAEKLYNILEVKKCLVILDDIWTSEAWDSLKPAFPVANGRDSNSKILLTSRNKGIVSDAEIRELKCLNDQQSWELFQKIVFPQTVNIIGGEIKELGENMVKHCAGLPLAIAVLGGILATKNNLLNEWRKISDNVKSYLKRGKNQGPEDVLALSYDDLPPYLRPCFLYLSHFLKYYEVHVDRLIQLWVAEGIVSSKQEERDGGEIAEDVAESYLMELVERCMIQVRERDVATLKVKTIQMHDLMRDLCLSKAKQENFVFIVDRPNASSLSMIRKVRRVSVRKFFSIQCIKSPNIRSLLFFNQFFPDEALEKSLPLEVLNYVKEHYDDCCNPLFWILMILARSIRRHKIQGICRYMFNNFKLLRVLSYEIITRRTRDLFGGWKLPSGIGNLVHLRFLSLRNFEFQRSKLPSSLGNLRCLQTLDLRVDDRIHVPNVIWRMEQLRHLYLPLRCKSRTKLKLGTLRKLLTLVNFKTKNCYLKDLINMTNLRELGINFPFNIENFNEKELGENPPIIGSKYLHSLSIFTYEGLNIFTFFSIDVIKRSCSKIDPRHLAHLLSNCTSICKLSITKVISELPEYHYFSSHLTYIRLICCVFEEYPMPTLEKLPNLRILQFERSFGGKEMFCSAQGFPKLESLILAELYKLEEWKLDEGAMPSLQRLEITRCLRLKMLPEGLRFITTLKELKIESMPKAFKDRLEKGGEDFYKVEHSQRKSDIDLFSFAFQVKTPFFHLLLLFTGSNLHLKLLL</sequence>
<evidence type="ECO:0000256" key="4">
    <source>
        <dbReference type="SAM" id="Coils"/>
    </source>
</evidence>
<dbReference type="Gene3D" id="1.20.5.4130">
    <property type="match status" value="1"/>
</dbReference>
<proteinExistence type="predicted"/>
<organism evidence="9 10">
    <name type="scientific">Gossypium darwinii</name>
    <name type="common">Darwin's cotton</name>
    <name type="synonym">Gossypium barbadense var. darwinii</name>
    <dbReference type="NCBI Taxonomy" id="34276"/>
    <lineage>
        <taxon>Eukaryota</taxon>
        <taxon>Viridiplantae</taxon>
        <taxon>Streptophyta</taxon>
        <taxon>Embryophyta</taxon>
        <taxon>Tracheophyta</taxon>
        <taxon>Spermatophyta</taxon>
        <taxon>Magnoliopsida</taxon>
        <taxon>eudicotyledons</taxon>
        <taxon>Gunneridae</taxon>
        <taxon>Pentapetalae</taxon>
        <taxon>rosids</taxon>
        <taxon>malvids</taxon>
        <taxon>Malvales</taxon>
        <taxon>Malvaceae</taxon>
        <taxon>Malvoideae</taxon>
        <taxon>Gossypium</taxon>
    </lineage>
</organism>
<dbReference type="FunFam" id="1.10.8.430:FF:000003">
    <property type="entry name" value="Probable disease resistance protein At5g66910"/>
    <property type="match status" value="1"/>
</dbReference>
<dbReference type="FunFam" id="3.40.50.300:FF:001091">
    <property type="entry name" value="Probable disease resistance protein At1g61300"/>
    <property type="match status" value="1"/>
</dbReference>
<dbReference type="InterPro" id="IPR002182">
    <property type="entry name" value="NB-ARC"/>
</dbReference>
<dbReference type="Gene3D" id="1.10.10.10">
    <property type="entry name" value="Winged helix-like DNA-binding domain superfamily/Winged helix DNA-binding domain"/>
    <property type="match status" value="1"/>
</dbReference>
<dbReference type="SUPFAM" id="SSF52058">
    <property type="entry name" value="L domain-like"/>
    <property type="match status" value="1"/>
</dbReference>
<dbReference type="Pfam" id="PF23598">
    <property type="entry name" value="LRR_14"/>
    <property type="match status" value="1"/>
</dbReference>
<feature type="domain" description="Disease resistance protein winged helix" evidence="7">
    <location>
        <begin position="456"/>
        <end position="532"/>
    </location>
</feature>
<keyword evidence="10" id="KW-1185">Reference proteome</keyword>
<dbReference type="FunFam" id="1.10.10.10:FF:000322">
    <property type="entry name" value="Probable disease resistance protein At1g63360"/>
    <property type="match status" value="1"/>
</dbReference>
<dbReference type="InterPro" id="IPR044974">
    <property type="entry name" value="Disease_R_plants"/>
</dbReference>
<dbReference type="PANTHER" id="PTHR23155">
    <property type="entry name" value="DISEASE RESISTANCE PROTEIN RP"/>
    <property type="match status" value="1"/>
</dbReference>
<keyword evidence="2" id="KW-0547">Nucleotide-binding</keyword>
<dbReference type="InterPro" id="IPR027417">
    <property type="entry name" value="P-loop_NTPase"/>
</dbReference>
<accession>A0A5D2AT33</accession>
<feature type="domain" description="NB-ARC" evidence="5">
    <location>
        <begin position="203"/>
        <end position="370"/>
    </location>
</feature>
<dbReference type="Pfam" id="PF18052">
    <property type="entry name" value="Rx_N"/>
    <property type="match status" value="1"/>
</dbReference>
<evidence type="ECO:0000256" key="3">
    <source>
        <dbReference type="ARBA" id="ARBA00022821"/>
    </source>
</evidence>
<evidence type="ECO:0008006" key="11">
    <source>
        <dbReference type="Google" id="ProtNLM"/>
    </source>
</evidence>
<dbReference type="EMBL" id="CM017711">
    <property type="protein sequence ID" value="TYG47630.1"/>
    <property type="molecule type" value="Genomic_DNA"/>
</dbReference>
<reference evidence="9 10" key="1">
    <citation type="submission" date="2019-06" db="EMBL/GenBank/DDBJ databases">
        <title>WGS assembly of Gossypium darwinii.</title>
        <authorList>
            <person name="Chen Z.J."/>
            <person name="Sreedasyam A."/>
            <person name="Ando A."/>
            <person name="Song Q."/>
            <person name="De L."/>
            <person name="Hulse-Kemp A."/>
            <person name="Ding M."/>
            <person name="Ye W."/>
            <person name="Kirkbride R."/>
            <person name="Jenkins J."/>
            <person name="Plott C."/>
            <person name="Lovell J."/>
            <person name="Lin Y.-M."/>
            <person name="Vaughn R."/>
            <person name="Liu B."/>
            <person name="Li W."/>
            <person name="Simpson S."/>
            <person name="Scheffler B."/>
            <person name="Saski C."/>
            <person name="Grover C."/>
            <person name="Hu G."/>
            <person name="Conover J."/>
            <person name="Carlson J."/>
            <person name="Shu S."/>
            <person name="Boston L."/>
            <person name="Williams M."/>
            <person name="Peterson D."/>
            <person name="Mcgee K."/>
            <person name="Jones D."/>
            <person name="Wendel J."/>
            <person name="Stelly D."/>
            <person name="Grimwood J."/>
            <person name="Schmutz J."/>
        </authorList>
    </citation>
    <scope>NUCLEOTIDE SEQUENCE [LARGE SCALE GENOMIC DNA]</scope>
    <source>
        <strain evidence="9">1808015.09</strain>
    </source>
</reference>
<dbReference type="InterPro" id="IPR038005">
    <property type="entry name" value="RX-like_CC"/>
</dbReference>
<dbReference type="Proteomes" id="UP000323506">
    <property type="component" value="Chromosome D11"/>
</dbReference>
<evidence type="ECO:0000259" key="7">
    <source>
        <dbReference type="Pfam" id="PF23559"/>
    </source>
</evidence>
<evidence type="ECO:0000313" key="10">
    <source>
        <dbReference type="Proteomes" id="UP000323506"/>
    </source>
</evidence>
<name>A0A5D2AT33_GOSDA</name>
<dbReference type="InterPro" id="IPR041118">
    <property type="entry name" value="Rx_N"/>
</dbReference>
<dbReference type="PANTHER" id="PTHR23155:SF1185">
    <property type="entry name" value="DISEASE RESISTANCE RPP8-LIKE PROTEIN 3-RELATED"/>
    <property type="match status" value="1"/>
</dbReference>
<dbReference type="InterPro" id="IPR032675">
    <property type="entry name" value="LRR_dom_sf"/>
</dbReference>
<feature type="domain" description="Disease resistance N-terminal" evidence="6">
    <location>
        <begin position="39"/>
        <end position="121"/>
    </location>
</feature>
<dbReference type="AlphaFoldDB" id="A0A5D2AT33"/>
<feature type="domain" description="Disease resistance R13L4/SHOC-2-like LRR" evidence="8">
    <location>
        <begin position="638"/>
        <end position="968"/>
    </location>
</feature>
<dbReference type="Gene3D" id="3.80.10.10">
    <property type="entry name" value="Ribonuclease Inhibitor"/>
    <property type="match status" value="1"/>
</dbReference>
<dbReference type="PRINTS" id="PR00364">
    <property type="entry name" value="DISEASERSIST"/>
</dbReference>
<protein>
    <recommendedName>
        <fullName evidence="11">AAA+ ATPase domain-containing protein</fullName>
    </recommendedName>
</protein>
<feature type="coiled-coil region" evidence="4">
    <location>
        <begin position="142"/>
        <end position="169"/>
    </location>
</feature>
<keyword evidence="4" id="KW-0175">Coiled coil</keyword>
<evidence type="ECO:0000313" key="9">
    <source>
        <dbReference type="EMBL" id="TYG47630.1"/>
    </source>
</evidence>
<dbReference type="Gene3D" id="1.10.8.430">
    <property type="entry name" value="Helical domain of apoptotic protease-activating factors"/>
    <property type="match status" value="1"/>
</dbReference>
<dbReference type="Pfam" id="PF23559">
    <property type="entry name" value="WHD_DRP"/>
    <property type="match status" value="1"/>
</dbReference>
<dbReference type="Pfam" id="PF00931">
    <property type="entry name" value="NB-ARC"/>
    <property type="match status" value="1"/>
</dbReference>
<dbReference type="CDD" id="cd14798">
    <property type="entry name" value="RX-CC_like"/>
    <property type="match status" value="1"/>
</dbReference>
<dbReference type="GO" id="GO:0043531">
    <property type="term" value="F:ADP binding"/>
    <property type="evidence" value="ECO:0007669"/>
    <property type="project" value="InterPro"/>
</dbReference>
<evidence type="ECO:0000259" key="5">
    <source>
        <dbReference type="Pfam" id="PF00931"/>
    </source>
</evidence>
<dbReference type="SUPFAM" id="SSF52540">
    <property type="entry name" value="P-loop containing nucleoside triphosphate hydrolases"/>
    <property type="match status" value="1"/>
</dbReference>
<dbReference type="InterPro" id="IPR058922">
    <property type="entry name" value="WHD_DRP"/>
</dbReference>
<keyword evidence="1" id="KW-0677">Repeat</keyword>
<evidence type="ECO:0000259" key="6">
    <source>
        <dbReference type="Pfam" id="PF18052"/>
    </source>
</evidence>